<organism evidence="1">
    <name type="scientific">marine sediment metagenome</name>
    <dbReference type="NCBI Taxonomy" id="412755"/>
    <lineage>
        <taxon>unclassified sequences</taxon>
        <taxon>metagenomes</taxon>
        <taxon>ecological metagenomes</taxon>
    </lineage>
</organism>
<dbReference type="AlphaFoldDB" id="A0A0F9GNS8"/>
<accession>A0A0F9GNS8</accession>
<comment type="caution">
    <text evidence="1">The sequence shown here is derived from an EMBL/GenBank/DDBJ whole genome shotgun (WGS) entry which is preliminary data.</text>
</comment>
<sequence length="55" mass="6512">MEKKELIEKIIEYCEENKIAGSFNNKYFEKLVSFEIKNKQTHCKECGKRLEDSAP</sequence>
<dbReference type="EMBL" id="LAZR01017412">
    <property type="protein sequence ID" value="KKM00535.1"/>
    <property type="molecule type" value="Genomic_DNA"/>
</dbReference>
<gene>
    <name evidence="1" type="ORF">LCGC14_1803540</name>
</gene>
<protein>
    <submittedName>
        <fullName evidence="1">Uncharacterized protein</fullName>
    </submittedName>
</protein>
<evidence type="ECO:0000313" key="1">
    <source>
        <dbReference type="EMBL" id="KKM00535.1"/>
    </source>
</evidence>
<proteinExistence type="predicted"/>
<reference evidence="1" key="1">
    <citation type="journal article" date="2015" name="Nature">
        <title>Complex archaea that bridge the gap between prokaryotes and eukaryotes.</title>
        <authorList>
            <person name="Spang A."/>
            <person name="Saw J.H."/>
            <person name="Jorgensen S.L."/>
            <person name="Zaremba-Niedzwiedzka K."/>
            <person name="Martijn J."/>
            <person name="Lind A.E."/>
            <person name="van Eijk R."/>
            <person name="Schleper C."/>
            <person name="Guy L."/>
            <person name="Ettema T.J."/>
        </authorList>
    </citation>
    <scope>NUCLEOTIDE SEQUENCE</scope>
</reference>
<name>A0A0F9GNS8_9ZZZZ</name>